<dbReference type="HOGENOM" id="CLU_2107468_0_0_10"/>
<organism evidence="1 2">
    <name type="scientific">Spirosoma radiotolerans</name>
    <dbReference type="NCBI Taxonomy" id="1379870"/>
    <lineage>
        <taxon>Bacteria</taxon>
        <taxon>Pseudomonadati</taxon>
        <taxon>Bacteroidota</taxon>
        <taxon>Cytophagia</taxon>
        <taxon>Cytophagales</taxon>
        <taxon>Cytophagaceae</taxon>
        <taxon>Spirosoma</taxon>
    </lineage>
</organism>
<dbReference type="EMBL" id="CP010429">
    <property type="protein sequence ID" value="AKD54574.1"/>
    <property type="molecule type" value="Genomic_DNA"/>
</dbReference>
<keyword evidence="2" id="KW-1185">Reference proteome</keyword>
<accession>A0A0E3ZUP9</accession>
<dbReference type="PATRIC" id="fig|1379870.5.peg.1360"/>
<reference evidence="1 2" key="1">
    <citation type="journal article" date="2014" name="Curr. Microbiol.">
        <title>Spirosoma radiotolerans sp. nov., a gamma-radiation-resistant bacterium isolated from gamma ray-irradiated soil.</title>
        <authorList>
            <person name="Lee J.J."/>
            <person name="Srinivasan S."/>
            <person name="Lim S."/>
            <person name="Joe M."/>
            <person name="Im S."/>
            <person name="Bae S.I."/>
            <person name="Park K.R."/>
            <person name="Han J.H."/>
            <person name="Park S.H."/>
            <person name="Joo B.M."/>
            <person name="Park S.J."/>
            <person name="Kim M.K."/>
        </authorList>
    </citation>
    <scope>NUCLEOTIDE SEQUENCE [LARGE SCALE GENOMIC DNA]</scope>
    <source>
        <strain evidence="1 2">DG5A</strain>
    </source>
</reference>
<dbReference type="Proteomes" id="UP000033054">
    <property type="component" value="Chromosome"/>
</dbReference>
<evidence type="ECO:0000313" key="2">
    <source>
        <dbReference type="Proteomes" id="UP000033054"/>
    </source>
</evidence>
<protein>
    <recommendedName>
        <fullName evidence="3">DUF4177 domain-containing protein</fullName>
    </recommendedName>
</protein>
<gene>
    <name evidence="1" type="ORF">SD10_06275</name>
</gene>
<evidence type="ECO:0008006" key="3">
    <source>
        <dbReference type="Google" id="ProtNLM"/>
    </source>
</evidence>
<sequence length="115" mass="12881">MAATASFSQVYVDGILIDTLNTPYCQLIGSNASLFSKAHITIDYGQRYLNSGLNRQQISGPNRQPVVFNSTIDALNFMVRQGWELISTQVIGKESGSESTFIYMLKRRKRPVESE</sequence>
<dbReference type="KEGG" id="srd:SD10_06275"/>
<name>A0A0E3ZUP9_9BACT</name>
<dbReference type="AlphaFoldDB" id="A0A0E3ZUP9"/>
<evidence type="ECO:0000313" key="1">
    <source>
        <dbReference type="EMBL" id="AKD54574.1"/>
    </source>
</evidence>
<proteinExistence type="predicted"/>